<dbReference type="GO" id="GO:0003677">
    <property type="term" value="F:DNA binding"/>
    <property type="evidence" value="ECO:0007669"/>
    <property type="project" value="UniProtKB-UniRule"/>
</dbReference>
<protein>
    <recommendedName>
        <fullName evidence="6">Chromosome partition protein Smc</fullName>
    </recommendedName>
</protein>
<reference evidence="9 10" key="1">
    <citation type="submission" date="2017-01" db="EMBL/GenBank/DDBJ databases">
        <authorList>
            <person name="Mah S.A."/>
            <person name="Swanson W.J."/>
            <person name="Moy G.W."/>
            <person name="Vacquier V.D."/>
        </authorList>
    </citation>
    <scope>NUCLEOTIDE SEQUENCE [LARGE SCALE GENOMIC DNA]</scope>
    <source>
        <strain evidence="9 10">M9</strain>
    </source>
</reference>
<keyword evidence="5 6" id="KW-0238">DNA-binding</keyword>
<organism evidence="9 10">
    <name type="scientific">Ectothiorhodosinus mongolicus</name>
    <dbReference type="NCBI Taxonomy" id="233100"/>
    <lineage>
        <taxon>Bacteria</taxon>
        <taxon>Pseudomonadati</taxon>
        <taxon>Pseudomonadota</taxon>
        <taxon>Gammaproteobacteria</taxon>
        <taxon>Chromatiales</taxon>
        <taxon>Ectothiorhodospiraceae</taxon>
        <taxon>Ectothiorhodosinus</taxon>
    </lineage>
</organism>
<keyword evidence="2 6" id="KW-0547">Nucleotide-binding</keyword>
<dbReference type="SMART" id="SM00968">
    <property type="entry name" value="SMC_hinge"/>
    <property type="match status" value="1"/>
</dbReference>
<dbReference type="SUPFAM" id="SSF75553">
    <property type="entry name" value="Smc hinge domain"/>
    <property type="match status" value="1"/>
</dbReference>
<keyword evidence="1 6" id="KW-0963">Cytoplasm</keyword>
<keyword evidence="3 6" id="KW-0067">ATP-binding</keyword>
<evidence type="ECO:0000256" key="6">
    <source>
        <dbReference type="HAMAP-Rule" id="MF_01894"/>
    </source>
</evidence>
<dbReference type="SUPFAM" id="SSF52540">
    <property type="entry name" value="P-loop containing nucleoside triphosphate hydrolases"/>
    <property type="match status" value="1"/>
</dbReference>
<feature type="region of interest" description="Disordered" evidence="7">
    <location>
        <begin position="465"/>
        <end position="484"/>
    </location>
</feature>
<dbReference type="GO" id="GO:0007059">
    <property type="term" value="P:chromosome segregation"/>
    <property type="evidence" value="ECO:0007669"/>
    <property type="project" value="UniProtKB-UniRule"/>
</dbReference>
<dbReference type="InterPro" id="IPR011890">
    <property type="entry name" value="SMC_prok"/>
</dbReference>
<feature type="coiled-coil region" evidence="6">
    <location>
        <begin position="170"/>
        <end position="257"/>
    </location>
</feature>
<dbReference type="InterPro" id="IPR003395">
    <property type="entry name" value="RecF/RecN/SMC_N"/>
</dbReference>
<name>A0A1R3W5B9_9GAMM</name>
<dbReference type="PANTHER" id="PTHR43977">
    <property type="entry name" value="STRUCTURAL MAINTENANCE OF CHROMOSOMES PROTEIN 3"/>
    <property type="match status" value="1"/>
</dbReference>
<evidence type="ECO:0000313" key="10">
    <source>
        <dbReference type="Proteomes" id="UP000223759"/>
    </source>
</evidence>
<dbReference type="GO" id="GO:0006260">
    <property type="term" value="P:DNA replication"/>
    <property type="evidence" value="ECO:0007669"/>
    <property type="project" value="UniProtKB-UniRule"/>
</dbReference>
<dbReference type="Gene3D" id="1.10.287.1490">
    <property type="match status" value="1"/>
</dbReference>
<comment type="subunit">
    <text evidence="6">Homodimer.</text>
</comment>
<proteinExistence type="inferred from homology"/>
<dbReference type="HAMAP" id="MF_01894">
    <property type="entry name" value="Smc_prok"/>
    <property type="match status" value="1"/>
</dbReference>
<evidence type="ECO:0000313" key="9">
    <source>
        <dbReference type="EMBL" id="SIT72971.1"/>
    </source>
</evidence>
<comment type="similarity">
    <text evidence="6">Belongs to the SMC family.</text>
</comment>
<dbReference type="InterPro" id="IPR024704">
    <property type="entry name" value="SMC"/>
</dbReference>
<dbReference type="InterPro" id="IPR027417">
    <property type="entry name" value="P-loop_NTPase"/>
</dbReference>
<comment type="function">
    <text evidence="6">Required for chromosome condensation and partitioning.</text>
</comment>
<evidence type="ECO:0000259" key="8">
    <source>
        <dbReference type="SMART" id="SM00968"/>
    </source>
</evidence>
<comment type="caution">
    <text evidence="6">Lacks conserved residue(s) required for the propagation of feature annotation.</text>
</comment>
<dbReference type="GO" id="GO:0005737">
    <property type="term" value="C:cytoplasm"/>
    <property type="evidence" value="ECO:0007669"/>
    <property type="project" value="UniProtKB-SubCell"/>
</dbReference>
<dbReference type="Proteomes" id="UP000223759">
    <property type="component" value="Unassembled WGS sequence"/>
</dbReference>
<evidence type="ECO:0000256" key="4">
    <source>
        <dbReference type="ARBA" id="ARBA00023054"/>
    </source>
</evidence>
<keyword evidence="10" id="KW-1185">Reference proteome</keyword>
<dbReference type="InterPro" id="IPR010935">
    <property type="entry name" value="SMC_hinge"/>
</dbReference>
<sequence>MRLSRIKLAGFKSFVDPTTLDLPSNLVGIVGPNGCGKSNTIDAVRWVMGESSAKHLRGDSMEDVIFSGSSSRKPVGQASIELVFDNSSGKLGGAYAQYAEIAVKRRVSRDGQSQYFLNGARCRRRDITDIFLGTGLGPRSYAIIEQGMISRLIEARPEDLRIYLEEAAGISKYRERRRETENRIRHARENLERLEDVREEVAKQLRHLEKQAEVADKYKKLREEERQAKGELLVLRLKALQEEAARREAEVNEQTLALEQAIAEQRHVEAGLESQRQSLSQANETLNMVQGHYYKLGADISATEQSIRMQTELSARRTQEREEARASLSSIDAHLQEDQQRLESLSQELAKLQPEQEQHFQRLEAVKAALQSAEEAMAAWQQRWDVFTQQAAEPAQTAQVQGARMEYLERQLQSLKQRNERLSQEAQTLGQGDLEPAIYERQQALKAAQAEHQKAESKLQAAGELVAQRRDEQQQKTQALEEQRRELQVSQGRLSSLEALQQAALGKETGALGSWLQAKQLDGAARLGETLDVESGWESAVETVLGPYLEALCVDQLGDALSADPDALPEANVTLLLAGQSKDSASSPAHSLAAKVRSPHRLSHLLAGIRCVDSLAEAMGWQGRLGAGESVITPQGIWLGQHWVRITRQKDSRSGTLAREKEIRSLKTHIQQLQAKVEQGQDELDQNRAQQQQAEQDVEAQQNAVNTHYRQVSELSSELQSLKARSEQLRSRRSQIEAEQAELAEQRAQETQALKSATSERNTALTLMEQFSLERSQLESEREQLRTELNQQRQVMQAQRDRQHEVALRIQSLQTGMQGTEAGIGRMQAQREQLQGQLERLEAAILEAGEPLQDLQAQLQEQVAARAGMEDELLAARQGVETLEGQLREADQKRLQLEQQASTIRSRADEKRMAWQEVNVRHQTGREQLLEMALDYDTLLEGLEASASADEWQARVDGLAQRIQRLGPINLAAIDEFKEHSERKAYLDAQHDDLISALETLEQAIARIDRETRSRFQETFDLVNTQLGEKFPRLFGGGHAHLEMTGDDLLTTGVAVMARPPGKRLTTIHLMSGGEKALTAVAMVFAIFELNPAPFCMLDEVDAPLDEANVGRFCALVKDMSQSVQFIYITHNKTTMEMADQLIGVTMREPGVSRLVTVDVDEAAKMATA</sequence>
<evidence type="ECO:0000256" key="1">
    <source>
        <dbReference type="ARBA" id="ARBA00022490"/>
    </source>
</evidence>
<evidence type="ECO:0000256" key="2">
    <source>
        <dbReference type="ARBA" id="ARBA00022741"/>
    </source>
</evidence>
<dbReference type="GO" id="GO:0005694">
    <property type="term" value="C:chromosome"/>
    <property type="evidence" value="ECO:0007669"/>
    <property type="project" value="InterPro"/>
</dbReference>
<comment type="domain">
    <text evidence="6">Contains large globular domains required for ATP hydrolysis at each terminus and a third globular domain forming a flexible hinge near the middle of the molecule. These domains are separated by coiled-coil structures.</text>
</comment>
<keyword evidence="4 6" id="KW-0175">Coiled coil</keyword>
<dbReference type="RefSeq" id="WP_076756163.1">
    <property type="nucleotide sequence ID" value="NZ_CP023018.1"/>
</dbReference>
<dbReference type="AlphaFoldDB" id="A0A1R3W5B9"/>
<evidence type="ECO:0000256" key="3">
    <source>
        <dbReference type="ARBA" id="ARBA00022840"/>
    </source>
</evidence>
<dbReference type="GO" id="GO:0030261">
    <property type="term" value="P:chromosome condensation"/>
    <property type="evidence" value="ECO:0007669"/>
    <property type="project" value="InterPro"/>
</dbReference>
<dbReference type="Gene3D" id="3.40.50.300">
    <property type="entry name" value="P-loop containing nucleotide triphosphate hydrolases"/>
    <property type="match status" value="2"/>
</dbReference>
<dbReference type="PIRSF" id="PIRSF005719">
    <property type="entry name" value="SMC"/>
    <property type="match status" value="1"/>
</dbReference>
<dbReference type="NCBIfam" id="TIGR02168">
    <property type="entry name" value="SMC_prok_B"/>
    <property type="match status" value="1"/>
</dbReference>
<gene>
    <name evidence="6" type="primary">smc</name>
    <name evidence="9" type="ORF">SAMN05216526_1776</name>
</gene>
<evidence type="ECO:0000256" key="5">
    <source>
        <dbReference type="ARBA" id="ARBA00023125"/>
    </source>
</evidence>
<dbReference type="GO" id="GO:0005524">
    <property type="term" value="F:ATP binding"/>
    <property type="evidence" value="ECO:0007669"/>
    <property type="project" value="UniProtKB-UniRule"/>
</dbReference>
<evidence type="ECO:0000256" key="7">
    <source>
        <dbReference type="SAM" id="MobiDB-lite"/>
    </source>
</evidence>
<dbReference type="EMBL" id="FTPK01000003">
    <property type="protein sequence ID" value="SIT72971.1"/>
    <property type="molecule type" value="Genomic_DNA"/>
</dbReference>
<comment type="subcellular location">
    <subcellularLocation>
        <location evidence="6">Cytoplasm</location>
    </subcellularLocation>
</comment>
<dbReference type="GO" id="GO:0016887">
    <property type="term" value="F:ATP hydrolysis activity"/>
    <property type="evidence" value="ECO:0007669"/>
    <property type="project" value="InterPro"/>
</dbReference>
<dbReference type="STRING" id="233100.SAMN05216526_1776"/>
<feature type="region of interest" description="Disordered" evidence="7">
    <location>
        <begin position="678"/>
        <end position="701"/>
    </location>
</feature>
<dbReference type="InterPro" id="IPR036277">
    <property type="entry name" value="SMC_hinge_sf"/>
</dbReference>
<dbReference type="OrthoDB" id="9808768at2"/>
<dbReference type="Pfam" id="PF02463">
    <property type="entry name" value="SMC_N"/>
    <property type="match status" value="1"/>
</dbReference>
<accession>A0A1R3W5B9</accession>
<feature type="domain" description="SMC hinge" evidence="8">
    <location>
        <begin position="521"/>
        <end position="622"/>
    </location>
</feature>
<dbReference type="CDD" id="cd03278">
    <property type="entry name" value="ABC_SMC_barmotin"/>
    <property type="match status" value="2"/>
</dbReference>
<feature type="compositionally biased region" description="Low complexity" evidence="7">
    <location>
        <begin position="687"/>
        <end position="701"/>
    </location>
</feature>
<feature type="binding site" evidence="6">
    <location>
        <begin position="32"/>
        <end position="39"/>
    </location>
    <ligand>
        <name>ATP</name>
        <dbReference type="ChEBI" id="CHEBI:30616"/>
    </ligand>
</feature>
<dbReference type="GO" id="GO:0007062">
    <property type="term" value="P:sister chromatid cohesion"/>
    <property type="evidence" value="ECO:0007669"/>
    <property type="project" value="InterPro"/>
</dbReference>
<feature type="compositionally biased region" description="Basic and acidic residues" evidence="7">
    <location>
        <begin position="467"/>
        <end position="484"/>
    </location>
</feature>
<dbReference type="Pfam" id="PF06470">
    <property type="entry name" value="SMC_hinge"/>
    <property type="match status" value="1"/>
</dbReference>